<comment type="similarity">
    <text evidence="3">Belongs to the HAD-like hydrolase superfamily. PpaX family.</text>
</comment>
<feature type="active site" description="Nucleophile" evidence="3">
    <location>
        <position position="9"/>
    </location>
</feature>
<dbReference type="NCBIfam" id="NF009804">
    <property type="entry name" value="PRK13288.1"/>
    <property type="match status" value="1"/>
</dbReference>
<evidence type="ECO:0000313" key="5">
    <source>
        <dbReference type="Proteomes" id="UP000275076"/>
    </source>
</evidence>
<dbReference type="OrthoDB" id="9807630at2"/>
<dbReference type="CDD" id="cd02616">
    <property type="entry name" value="HAD_PPase"/>
    <property type="match status" value="1"/>
</dbReference>
<reference evidence="4 5" key="1">
    <citation type="submission" date="2018-10" db="EMBL/GenBank/DDBJ databases">
        <title>Draft genome sequence of Bacillus salarius IM0101, isolated from a hypersaline soil in Inner Mongolia, China.</title>
        <authorList>
            <person name="Yamprayoonswat W."/>
            <person name="Boonvisut S."/>
            <person name="Jumpathong W."/>
            <person name="Sittihan S."/>
            <person name="Ruangsuj P."/>
            <person name="Wanthongcharoen S."/>
            <person name="Thongpramul N."/>
            <person name="Pimmason S."/>
            <person name="Yu B."/>
            <person name="Yasawong M."/>
        </authorList>
    </citation>
    <scope>NUCLEOTIDE SEQUENCE [LARGE SCALE GENOMIC DNA]</scope>
    <source>
        <strain evidence="4 5">IM0101</strain>
    </source>
</reference>
<dbReference type="InterPro" id="IPR006439">
    <property type="entry name" value="HAD-SF_hydro_IA"/>
</dbReference>
<protein>
    <recommendedName>
        <fullName evidence="3">Pyrophosphatase PpaX</fullName>
        <ecNumber evidence="3">3.6.1.1</ecNumber>
    </recommendedName>
</protein>
<dbReference type="Proteomes" id="UP000275076">
    <property type="component" value="Unassembled WGS sequence"/>
</dbReference>
<dbReference type="InterPro" id="IPR023733">
    <property type="entry name" value="Pyrophosphatase_Ppax"/>
</dbReference>
<dbReference type="InterPro" id="IPR023198">
    <property type="entry name" value="PGP-like_dom2"/>
</dbReference>
<dbReference type="GO" id="GO:0006281">
    <property type="term" value="P:DNA repair"/>
    <property type="evidence" value="ECO:0007669"/>
    <property type="project" value="TreeGrafter"/>
</dbReference>
<evidence type="ECO:0000313" key="4">
    <source>
        <dbReference type="EMBL" id="RSL35062.1"/>
    </source>
</evidence>
<organism evidence="4 5">
    <name type="scientific">Salibacterium salarium</name>
    <dbReference type="NCBI Taxonomy" id="284579"/>
    <lineage>
        <taxon>Bacteria</taxon>
        <taxon>Bacillati</taxon>
        <taxon>Bacillota</taxon>
        <taxon>Bacilli</taxon>
        <taxon>Bacillales</taxon>
        <taxon>Bacillaceae</taxon>
    </lineage>
</organism>
<keyword evidence="2 3" id="KW-0460">Magnesium</keyword>
<dbReference type="GO" id="GO:0005829">
    <property type="term" value="C:cytosol"/>
    <property type="evidence" value="ECO:0007669"/>
    <property type="project" value="TreeGrafter"/>
</dbReference>
<dbReference type="RefSeq" id="WP_125553342.1">
    <property type="nucleotide sequence ID" value="NZ_RBVX01000001.1"/>
</dbReference>
<dbReference type="InterPro" id="IPR050155">
    <property type="entry name" value="HAD-like_hydrolase_sf"/>
</dbReference>
<dbReference type="PRINTS" id="PR00413">
    <property type="entry name" value="HADHALOGNASE"/>
</dbReference>
<evidence type="ECO:0000256" key="3">
    <source>
        <dbReference type="HAMAP-Rule" id="MF_01250"/>
    </source>
</evidence>
<accession>A0A428N9I3</accession>
<dbReference type="GO" id="GO:0008967">
    <property type="term" value="F:phosphoglycolate phosphatase activity"/>
    <property type="evidence" value="ECO:0007669"/>
    <property type="project" value="TreeGrafter"/>
</dbReference>
<dbReference type="GO" id="GO:0000287">
    <property type="term" value="F:magnesium ion binding"/>
    <property type="evidence" value="ECO:0007669"/>
    <property type="project" value="UniProtKB-UniRule"/>
</dbReference>
<dbReference type="PANTHER" id="PTHR43434">
    <property type="entry name" value="PHOSPHOGLYCOLATE PHOSPHATASE"/>
    <property type="match status" value="1"/>
</dbReference>
<sequence>MTIHNILFDFDGTLVNTNELIIKSYERVLDTYFPEKYGREDIIGFIGLSLPENFREMDPDRAEEMIKLYQQHNLEHHDELIEEYEGVAETIAALDQQGYKLAIVTTKRKQTAYKGLELMELLPHFSSVITLDDVEEVKPHSEPLDKAMKELGAKPEETMMVGDSQYDILGGKNAGVKTAGVAWTIKGEDYLASFEPDVMLQKMPDLLNYLGVKRT</sequence>
<name>A0A428N9I3_9BACI</name>
<dbReference type="AlphaFoldDB" id="A0A428N9I3"/>
<proteinExistence type="inferred from homology"/>
<dbReference type="InterPro" id="IPR023214">
    <property type="entry name" value="HAD_sf"/>
</dbReference>
<dbReference type="GO" id="GO:0004427">
    <property type="term" value="F:inorganic diphosphate phosphatase activity"/>
    <property type="evidence" value="ECO:0007669"/>
    <property type="project" value="UniProtKB-UniRule"/>
</dbReference>
<dbReference type="EMBL" id="RBVX01000001">
    <property type="protein sequence ID" value="RSL35062.1"/>
    <property type="molecule type" value="Genomic_DNA"/>
</dbReference>
<comment type="cofactor">
    <cofactor evidence="3">
        <name>Mg(2+)</name>
        <dbReference type="ChEBI" id="CHEBI:18420"/>
    </cofactor>
</comment>
<evidence type="ECO:0000256" key="1">
    <source>
        <dbReference type="ARBA" id="ARBA00022801"/>
    </source>
</evidence>
<dbReference type="InterPro" id="IPR036412">
    <property type="entry name" value="HAD-like_sf"/>
</dbReference>
<dbReference type="FunFam" id="3.40.50.1000:FF:000022">
    <property type="entry name" value="Phosphoglycolate phosphatase"/>
    <property type="match status" value="1"/>
</dbReference>
<keyword evidence="1 3" id="KW-0378">Hydrolase</keyword>
<dbReference type="SFLD" id="SFLDS00003">
    <property type="entry name" value="Haloacid_Dehalogenase"/>
    <property type="match status" value="1"/>
</dbReference>
<keyword evidence="5" id="KW-1185">Reference proteome</keyword>
<dbReference type="Gene3D" id="3.40.50.1000">
    <property type="entry name" value="HAD superfamily/HAD-like"/>
    <property type="match status" value="1"/>
</dbReference>
<dbReference type="PANTHER" id="PTHR43434:SF26">
    <property type="entry name" value="PYROPHOSPHATASE PPAX"/>
    <property type="match status" value="1"/>
</dbReference>
<dbReference type="Gene3D" id="1.10.150.240">
    <property type="entry name" value="Putative phosphatase, domain 2"/>
    <property type="match status" value="1"/>
</dbReference>
<dbReference type="Pfam" id="PF13419">
    <property type="entry name" value="HAD_2"/>
    <property type="match status" value="1"/>
</dbReference>
<dbReference type="SFLD" id="SFLDG01129">
    <property type="entry name" value="C1.5:_HAD__Beta-PGM__Phosphata"/>
    <property type="match status" value="1"/>
</dbReference>
<dbReference type="SUPFAM" id="SSF56784">
    <property type="entry name" value="HAD-like"/>
    <property type="match status" value="1"/>
</dbReference>
<comment type="caution">
    <text evidence="4">The sequence shown here is derived from an EMBL/GenBank/DDBJ whole genome shotgun (WGS) entry which is preliminary data.</text>
</comment>
<dbReference type="EC" id="3.6.1.1" evidence="3"/>
<comment type="catalytic activity">
    <reaction evidence="3">
        <text>diphosphate + H2O = 2 phosphate + H(+)</text>
        <dbReference type="Rhea" id="RHEA:24576"/>
        <dbReference type="ChEBI" id="CHEBI:15377"/>
        <dbReference type="ChEBI" id="CHEBI:15378"/>
        <dbReference type="ChEBI" id="CHEBI:33019"/>
        <dbReference type="ChEBI" id="CHEBI:43474"/>
        <dbReference type="EC" id="3.6.1.1"/>
    </reaction>
</comment>
<dbReference type="NCBIfam" id="TIGR01509">
    <property type="entry name" value="HAD-SF-IA-v3"/>
    <property type="match status" value="1"/>
</dbReference>
<dbReference type="NCBIfam" id="TIGR01549">
    <property type="entry name" value="HAD-SF-IA-v1"/>
    <property type="match status" value="1"/>
</dbReference>
<dbReference type="SFLD" id="SFLDG01135">
    <property type="entry name" value="C1.5.6:_HAD__Beta-PGM__Phospha"/>
    <property type="match status" value="1"/>
</dbReference>
<evidence type="ECO:0000256" key="2">
    <source>
        <dbReference type="ARBA" id="ARBA00022842"/>
    </source>
</evidence>
<comment type="function">
    <text evidence="3">Hydrolyzes pyrophosphate formed during P-Ser-HPr dephosphorylation by HPrK/P. Might play a role in controlling the intracellular pyrophosphate pool.</text>
</comment>
<dbReference type="HAMAP" id="MF_01250">
    <property type="entry name" value="Pyrophosphat_PpaX"/>
    <property type="match status" value="1"/>
</dbReference>
<dbReference type="InterPro" id="IPR041492">
    <property type="entry name" value="HAD_2"/>
</dbReference>
<dbReference type="PROSITE" id="PS01228">
    <property type="entry name" value="COF_1"/>
    <property type="match status" value="1"/>
</dbReference>
<gene>
    <name evidence="3 4" type="primary">ppaX</name>
    <name evidence="4" type="ORF">D7Z54_00355</name>
</gene>